<name>A0ABP7CP35_9MICO</name>
<keyword evidence="3 5" id="KW-1133">Transmembrane helix</keyword>
<feature type="transmembrane region" description="Helical" evidence="5">
    <location>
        <begin position="124"/>
        <end position="143"/>
    </location>
</feature>
<reference evidence="7" key="1">
    <citation type="journal article" date="2019" name="Int. J. Syst. Evol. Microbiol.">
        <title>The Global Catalogue of Microorganisms (GCM) 10K type strain sequencing project: providing services to taxonomists for standard genome sequencing and annotation.</title>
        <authorList>
            <consortium name="The Broad Institute Genomics Platform"/>
            <consortium name="The Broad Institute Genome Sequencing Center for Infectious Disease"/>
            <person name="Wu L."/>
            <person name="Ma J."/>
        </authorList>
    </citation>
    <scope>NUCLEOTIDE SEQUENCE [LARGE SCALE GENOMIC DNA]</scope>
    <source>
        <strain evidence="7">JCM 17125</strain>
    </source>
</reference>
<evidence type="ECO:0000313" key="7">
    <source>
        <dbReference type="Proteomes" id="UP001501468"/>
    </source>
</evidence>
<accession>A0ABP7CP35</accession>
<dbReference type="EMBL" id="BAABDC010000001">
    <property type="protein sequence ID" value="GAA3694113.1"/>
    <property type="molecule type" value="Genomic_DNA"/>
</dbReference>
<feature type="transmembrane region" description="Helical" evidence="5">
    <location>
        <begin position="47"/>
        <end position="71"/>
    </location>
</feature>
<dbReference type="RefSeq" id="WP_344941925.1">
    <property type="nucleotide sequence ID" value="NZ_BAABDC010000001.1"/>
</dbReference>
<keyword evidence="4 5" id="KW-0472">Membrane</keyword>
<organism evidence="6 7">
    <name type="scientific">Terrabacter ginsenosidimutans</name>
    <dbReference type="NCBI Taxonomy" id="490575"/>
    <lineage>
        <taxon>Bacteria</taxon>
        <taxon>Bacillati</taxon>
        <taxon>Actinomycetota</taxon>
        <taxon>Actinomycetes</taxon>
        <taxon>Micrococcales</taxon>
        <taxon>Intrasporangiaceae</taxon>
        <taxon>Terrabacter</taxon>
    </lineage>
</organism>
<comment type="caution">
    <text evidence="6">The sequence shown here is derived from an EMBL/GenBank/DDBJ whole genome shotgun (WGS) entry which is preliminary data.</text>
</comment>
<dbReference type="Pfam" id="PF07681">
    <property type="entry name" value="DoxX"/>
    <property type="match status" value="1"/>
</dbReference>
<evidence type="ECO:0000313" key="6">
    <source>
        <dbReference type="EMBL" id="GAA3694113.1"/>
    </source>
</evidence>
<keyword evidence="7" id="KW-1185">Reference proteome</keyword>
<proteinExistence type="predicted"/>
<sequence length="187" mass="19504">MSQLVIDHLDQQTGRPASSRANDTTTAPGLRRHVTRMATSAVDRLQAFLVAYSLQALRICLGLVFLGFGVIKFVPGLSPAEAIASATIDRLTFGLVSGHTAVLLTAVTETVIGLTLVTGKFLRVGIVVLGGALIGIMSPLALFTAELFPHGPTLLGQYVLKDIVLAASALVVAAYALGARLHTGSDD</sequence>
<evidence type="ECO:0000256" key="5">
    <source>
        <dbReference type="SAM" id="Phobius"/>
    </source>
</evidence>
<evidence type="ECO:0000256" key="2">
    <source>
        <dbReference type="ARBA" id="ARBA00022692"/>
    </source>
</evidence>
<evidence type="ECO:0000256" key="4">
    <source>
        <dbReference type="ARBA" id="ARBA00023136"/>
    </source>
</evidence>
<feature type="transmembrane region" description="Helical" evidence="5">
    <location>
        <begin position="91"/>
        <end position="117"/>
    </location>
</feature>
<comment type="subcellular location">
    <subcellularLocation>
        <location evidence="1">Membrane</location>
        <topology evidence="1">Multi-pass membrane protein</topology>
    </subcellularLocation>
</comment>
<dbReference type="Proteomes" id="UP001501468">
    <property type="component" value="Unassembled WGS sequence"/>
</dbReference>
<evidence type="ECO:0008006" key="8">
    <source>
        <dbReference type="Google" id="ProtNLM"/>
    </source>
</evidence>
<dbReference type="InterPro" id="IPR032808">
    <property type="entry name" value="DoxX"/>
</dbReference>
<protein>
    <recommendedName>
        <fullName evidence="8">DoxX family protein</fullName>
    </recommendedName>
</protein>
<keyword evidence="2 5" id="KW-0812">Transmembrane</keyword>
<evidence type="ECO:0000256" key="1">
    <source>
        <dbReference type="ARBA" id="ARBA00004141"/>
    </source>
</evidence>
<feature type="transmembrane region" description="Helical" evidence="5">
    <location>
        <begin position="163"/>
        <end position="181"/>
    </location>
</feature>
<gene>
    <name evidence="6" type="ORF">GCM10022399_08280</name>
</gene>
<evidence type="ECO:0000256" key="3">
    <source>
        <dbReference type="ARBA" id="ARBA00022989"/>
    </source>
</evidence>